<evidence type="ECO:0000313" key="8">
    <source>
        <dbReference type="EMBL" id="KAL0636452.1"/>
    </source>
</evidence>
<reference evidence="8 9" key="1">
    <citation type="submission" date="2024-02" db="EMBL/GenBank/DDBJ databases">
        <title>Discinaceae phylogenomics.</title>
        <authorList>
            <person name="Dirks A.C."/>
            <person name="James T.Y."/>
        </authorList>
    </citation>
    <scope>NUCLEOTIDE SEQUENCE [LARGE SCALE GENOMIC DNA]</scope>
    <source>
        <strain evidence="8 9">ACD0624</strain>
    </source>
</reference>
<feature type="transmembrane region" description="Helical" evidence="6">
    <location>
        <begin position="21"/>
        <end position="41"/>
    </location>
</feature>
<evidence type="ECO:0000256" key="4">
    <source>
        <dbReference type="ARBA" id="ARBA00023136"/>
    </source>
</evidence>
<keyword evidence="9" id="KW-1185">Reference proteome</keyword>
<evidence type="ECO:0000259" key="7">
    <source>
        <dbReference type="Pfam" id="PF20684"/>
    </source>
</evidence>
<feature type="domain" description="Rhodopsin" evidence="7">
    <location>
        <begin position="2"/>
        <end position="85"/>
    </location>
</feature>
<name>A0ABR3GKK2_9PEZI</name>
<sequence length="179" mass="19303">MTYTLPMPMLWQLQLPRRQKIGLIAILGLGGFACLSSIIRINYVAPMLVDDDQTWVIAEPMYWSVIEVNVGILASSIPSYKALVKTYFPLLLGNTYPGAGGGAPIQGKGYSDTYSLDRIKGGATNTTTVTGGHSHLGSTSGSEEQIICPAGMIVRTTAVVVDESHSVRDLTRPPRDYEA</sequence>
<keyword evidence="2 6" id="KW-0812">Transmembrane</keyword>
<protein>
    <recommendedName>
        <fullName evidence="7">Rhodopsin domain-containing protein</fullName>
    </recommendedName>
</protein>
<dbReference type="EMBL" id="JBBBZM010000050">
    <property type="protein sequence ID" value="KAL0636452.1"/>
    <property type="molecule type" value="Genomic_DNA"/>
</dbReference>
<evidence type="ECO:0000313" key="9">
    <source>
        <dbReference type="Proteomes" id="UP001447188"/>
    </source>
</evidence>
<keyword evidence="4 6" id="KW-0472">Membrane</keyword>
<proteinExistence type="inferred from homology"/>
<evidence type="ECO:0000256" key="6">
    <source>
        <dbReference type="SAM" id="Phobius"/>
    </source>
</evidence>
<evidence type="ECO:0000256" key="1">
    <source>
        <dbReference type="ARBA" id="ARBA00004141"/>
    </source>
</evidence>
<dbReference type="PANTHER" id="PTHR33048">
    <property type="entry name" value="PTH11-LIKE INTEGRAL MEMBRANE PROTEIN (AFU_ORTHOLOGUE AFUA_5G11245)"/>
    <property type="match status" value="1"/>
</dbReference>
<evidence type="ECO:0000256" key="3">
    <source>
        <dbReference type="ARBA" id="ARBA00022989"/>
    </source>
</evidence>
<dbReference type="InterPro" id="IPR049326">
    <property type="entry name" value="Rhodopsin_dom_fungi"/>
</dbReference>
<dbReference type="InterPro" id="IPR052337">
    <property type="entry name" value="SAT4-like"/>
</dbReference>
<dbReference type="Pfam" id="PF20684">
    <property type="entry name" value="Fung_rhodopsin"/>
    <property type="match status" value="1"/>
</dbReference>
<evidence type="ECO:0000256" key="2">
    <source>
        <dbReference type="ARBA" id="ARBA00022692"/>
    </source>
</evidence>
<comment type="similarity">
    <text evidence="5">Belongs to the SAT4 family.</text>
</comment>
<organism evidence="8 9">
    <name type="scientific">Discina gigas</name>
    <dbReference type="NCBI Taxonomy" id="1032678"/>
    <lineage>
        <taxon>Eukaryota</taxon>
        <taxon>Fungi</taxon>
        <taxon>Dikarya</taxon>
        <taxon>Ascomycota</taxon>
        <taxon>Pezizomycotina</taxon>
        <taxon>Pezizomycetes</taxon>
        <taxon>Pezizales</taxon>
        <taxon>Discinaceae</taxon>
        <taxon>Discina</taxon>
    </lineage>
</organism>
<evidence type="ECO:0000256" key="5">
    <source>
        <dbReference type="ARBA" id="ARBA00038359"/>
    </source>
</evidence>
<keyword evidence="3 6" id="KW-1133">Transmembrane helix</keyword>
<dbReference type="PANTHER" id="PTHR33048:SF114">
    <property type="entry name" value="MEMBRANE PROTEIN PTH11-LIKE, PUTATIVE (AFU_ORTHOLOGUE AFUA_7G06620)-RELATED"/>
    <property type="match status" value="1"/>
</dbReference>
<accession>A0ABR3GKK2</accession>
<dbReference type="Proteomes" id="UP001447188">
    <property type="component" value="Unassembled WGS sequence"/>
</dbReference>
<comment type="subcellular location">
    <subcellularLocation>
        <location evidence="1">Membrane</location>
        <topology evidence="1">Multi-pass membrane protein</topology>
    </subcellularLocation>
</comment>
<gene>
    <name evidence="8" type="ORF">Q9L58_004601</name>
</gene>
<comment type="caution">
    <text evidence="8">The sequence shown here is derived from an EMBL/GenBank/DDBJ whole genome shotgun (WGS) entry which is preliminary data.</text>
</comment>